<feature type="non-terminal residue" evidence="1">
    <location>
        <position position="1"/>
    </location>
</feature>
<reference evidence="1 2" key="1">
    <citation type="journal article" date="2018" name="Front. Plant Sci.">
        <title>Red Clover (Trifolium pratense) and Zigzag Clover (T. medium) - A Picture of Genomic Similarities and Differences.</title>
        <authorList>
            <person name="Dluhosova J."/>
            <person name="Istvanek J."/>
            <person name="Nedelnik J."/>
            <person name="Repkova J."/>
        </authorList>
    </citation>
    <scope>NUCLEOTIDE SEQUENCE [LARGE SCALE GENOMIC DNA]</scope>
    <source>
        <strain evidence="2">cv. 10/8</strain>
        <tissue evidence="1">Leaf</tissue>
    </source>
</reference>
<evidence type="ECO:0000313" key="1">
    <source>
        <dbReference type="EMBL" id="MCI90483.1"/>
    </source>
</evidence>
<sequence length="16" mass="1588">GGAALRAGLLDRVDFG</sequence>
<proteinExistence type="predicted"/>
<name>A0A392VSL6_9FABA</name>
<keyword evidence="2" id="KW-1185">Reference proteome</keyword>
<dbReference type="EMBL" id="LXQA011245757">
    <property type="protein sequence ID" value="MCI90483.1"/>
    <property type="molecule type" value="Genomic_DNA"/>
</dbReference>
<evidence type="ECO:0000313" key="2">
    <source>
        <dbReference type="Proteomes" id="UP000265520"/>
    </source>
</evidence>
<comment type="caution">
    <text evidence="1">The sequence shown here is derived from an EMBL/GenBank/DDBJ whole genome shotgun (WGS) entry which is preliminary data.</text>
</comment>
<dbReference type="AlphaFoldDB" id="A0A392VSL6"/>
<protein>
    <submittedName>
        <fullName evidence="1">Uncharacterized protein</fullName>
    </submittedName>
</protein>
<accession>A0A392VSL6</accession>
<organism evidence="1 2">
    <name type="scientific">Trifolium medium</name>
    <dbReference type="NCBI Taxonomy" id="97028"/>
    <lineage>
        <taxon>Eukaryota</taxon>
        <taxon>Viridiplantae</taxon>
        <taxon>Streptophyta</taxon>
        <taxon>Embryophyta</taxon>
        <taxon>Tracheophyta</taxon>
        <taxon>Spermatophyta</taxon>
        <taxon>Magnoliopsida</taxon>
        <taxon>eudicotyledons</taxon>
        <taxon>Gunneridae</taxon>
        <taxon>Pentapetalae</taxon>
        <taxon>rosids</taxon>
        <taxon>fabids</taxon>
        <taxon>Fabales</taxon>
        <taxon>Fabaceae</taxon>
        <taxon>Papilionoideae</taxon>
        <taxon>50 kb inversion clade</taxon>
        <taxon>NPAAA clade</taxon>
        <taxon>Hologalegina</taxon>
        <taxon>IRL clade</taxon>
        <taxon>Trifolieae</taxon>
        <taxon>Trifolium</taxon>
    </lineage>
</organism>
<dbReference type="Proteomes" id="UP000265520">
    <property type="component" value="Unassembled WGS sequence"/>
</dbReference>